<evidence type="ECO:0000256" key="1">
    <source>
        <dbReference type="SAM" id="Phobius"/>
    </source>
</evidence>
<reference evidence="3" key="1">
    <citation type="submission" date="2016-11" db="EMBL/GenBank/DDBJ databases">
        <authorList>
            <person name="Varghese N."/>
            <person name="Submissions S."/>
        </authorList>
    </citation>
    <scope>NUCLEOTIDE SEQUENCE [LARGE SCALE GENOMIC DNA]</scope>
    <source>
        <strain evidence="3">DSM 22623</strain>
    </source>
</reference>
<evidence type="ECO:0000313" key="3">
    <source>
        <dbReference type="Proteomes" id="UP000184432"/>
    </source>
</evidence>
<dbReference type="STRING" id="570521.SAMN04488508_10543"/>
<feature type="transmembrane region" description="Helical" evidence="1">
    <location>
        <begin position="173"/>
        <end position="192"/>
    </location>
</feature>
<feature type="transmembrane region" description="Helical" evidence="1">
    <location>
        <begin position="109"/>
        <end position="135"/>
    </location>
</feature>
<gene>
    <name evidence="2" type="ORF">SAMN04488508_10543</name>
</gene>
<dbReference type="RefSeq" id="WP_073316259.1">
    <property type="nucleotide sequence ID" value="NZ_FQYP01000005.1"/>
</dbReference>
<dbReference type="EMBL" id="FQYP01000005">
    <property type="protein sequence ID" value="SHJ04324.1"/>
    <property type="molecule type" value="Genomic_DNA"/>
</dbReference>
<keyword evidence="1" id="KW-0812">Transmembrane</keyword>
<protein>
    <recommendedName>
        <fullName evidence="4">YhhN-like protein</fullName>
    </recommendedName>
</protein>
<evidence type="ECO:0000313" key="2">
    <source>
        <dbReference type="EMBL" id="SHJ04324.1"/>
    </source>
</evidence>
<feature type="transmembrane region" description="Helical" evidence="1">
    <location>
        <begin position="76"/>
        <end position="97"/>
    </location>
</feature>
<evidence type="ECO:0008006" key="4">
    <source>
        <dbReference type="Google" id="ProtNLM"/>
    </source>
</evidence>
<feature type="transmembrane region" description="Helical" evidence="1">
    <location>
        <begin position="53"/>
        <end position="70"/>
    </location>
</feature>
<keyword evidence="1" id="KW-1133">Transmembrane helix</keyword>
<keyword evidence="1" id="KW-0472">Membrane</keyword>
<dbReference type="OrthoDB" id="1162062at2"/>
<proteinExistence type="predicted"/>
<feature type="transmembrane region" description="Helical" evidence="1">
    <location>
        <begin position="198"/>
        <end position="218"/>
    </location>
</feature>
<feature type="transmembrane region" description="Helical" evidence="1">
    <location>
        <begin position="7"/>
        <end position="24"/>
    </location>
</feature>
<dbReference type="AlphaFoldDB" id="A0A1M6G336"/>
<feature type="transmembrane region" description="Helical" evidence="1">
    <location>
        <begin position="141"/>
        <end position="161"/>
    </location>
</feature>
<sequence length="231" mass="26788">MKTEKLAYQSFYITSFVFVVISIFAQHLSVFFKPPVILTLCFIYLIKSQDKRILVLLAMLVILIAEVLTMKDFIGYFRLLNVLLSIYYLLNIILLWESLKKIKIKLNKVFTVQLLITMGLITYVLSSVAGLILPSVREDRMFLFVLILFFASFIGICYYIYLNSKTVISSSLMVAASCFLIVNIITALYKLYVFLEVFVIIANLLQVFGQFFLIKFFIEQRELTPNGEDFF</sequence>
<dbReference type="Proteomes" id="UP000184432">
    <property type="component" value="Unassembled WGS sequence"/>
</dbReference>
<keyword evidence="3" id="KW-1185">Reference proteome</keyword>
<accession>A0A1M6G336</accession>
<organism evidence="2 3">
    <name type="scientific">Aquimarina spongiae</name>
    <dbReference type="NCBI Taxonomy" id="570521"/>
    <lineage>
        <taxon>Bacteria</taxon>
        <taxon>Pseudomonadati</taxon>
        <taxon>Bacteroidota</taxon>
        <taxon>Flavobacteriia</taxon>
        <taxon>Flavobacteriales</taxon>
        <taxon>Flavobacteriaceae</taxon>
        <taxon>Aquimarina</taxon>
    </lineage>
</organism>
<name>A0A1M6G336_9FLAO</name>